<evidence type="ECO:0000313" key="3">
    <source>
        <dbReference type="Proteomes" id="UP000059425"/>
    </source>
</evidence>
<dbReference type="Gene3D" id="2.160.10.10">
    <property type="entry name" value="Hexapeptide repeat proteins"/>
    <property type="match status" value="1"/>
</dbReference>
<gene>
    <name evidence="2" type="ORF">AO356_16340</name>
</gene>
<name>A0A0N9WJD0_PSEFL</name>
<evidence type="ECO:0000313" key="2">
    <source>
        <dbReference type="EMBL" id="ALI08318.1"/>
    </source>
</evidence>
<proteinExistence type="inferred from homology"/>
<dbReference type="PANTHER" id="PTHR43300:SF7">
    <property type="entry name" value="UDP-N-ACETYLBACILLOSAMINE N-ACETYLTRANSFERASE"/>
    <property type="match status" value="1"/>
</dbReference>
<dbReference type="AlphaFoldDB" id="A0A0N9WJD0"/>
<reference evidence="2 3" key="2">
    <citation type="journal article" date="2018" name="Nature">
        <title>Mutant phenotypes for thousands of bacterial genes of unknown function.</title>
        <authorList>
            <person name="Price M.N."/>
            <person name="Wetmore K.M."/>
            <person name="Waters R.J."/>
            <person name="Callaghan M."/>
            <person name="Ray J."/>
            <person name="Liu H."/>
            <person name="Kuehl J.V."/>
            <person name="Melnyk R.A."/>
            <person name="Lamson J.S."/>
            <person name="Suh Y."/>
            <person name="Carlson H.K."/>
            <person name="Esquivel Z."/>
            <person name="Sadeeshkumar H."/>
            <person name="Chakraborty R."/>
            <person name="Zane G.M."/>
            <person name="Rubin B.E."/>
            <person name="Wall J.D."/>
            <person name="Visel A."/>
            <person name="Bristow J."/>
            <person name="Blow M.J."/>
            <person name="Arkin A.P."/>
            <person name="Deutschbauer A.M."/>
        </authorList>
    </citation>
    <scope>NUCLEOTIDE SEQUENCE [LARGE SCALE GENOMIC DNA]</scope>
    <source>
        <strain evidence="2 3">FW300-N2C3</strain>
    </source>
</reference>
<reference evidence="3" key="1">
    <citation type="submission" date="2015-09" db="EMBL/GenBank/DDBJ databases">
        <title>Whole genome sequence of Pseudomonas fluorescens FW300-N2C3.</title>
        <authorList>
            <person name="Ray J."/>
            <person name="Melnyk R."/>
            <person name="Deutschbauer A."/>
        </authorList>
    </citation>
    <scope>NUCLEOTIDE SEQUENCE [LARGE SCALE GENOMIC DNA]</scope>
    <source>
        <strain evidence="3">FW300-N2C3</strain>
    </source>
</reference>
<dbReference type="RefSeq" id="WP_060740627.1">
    <property type="nucleotide sequence ID" value="NZ_CP012831.1"/>
</dbReference>
<accession>A0A0N9WJD0</accession>
<dbReference type="OrthoDB" id="9794407at2"/>
<dbReference type="PANTHER" id="PTHR43300">
    <property type="entry name" value="ACETYLTRANSFERASE"/>
    <property type="match status" value="1"/>
</dbReference>
<comment type="similarity">
    <text evidence="1">Belongs to the transferase hexapeptide repeat family.</text>
</comment>
<evidence type="ECO:0008006" key="4">
    <source>
        <dbReference type="Google" id="ProtNLM"/>
    </source>
</evidence>
<sequence length="206" mass="22342">MSDIVILGAGRFALELATYLQDIEPLAVVRHLIVPDEAGGDAAPAAPWPAQGLDPRYRYVLGVADIALRQQLIDAYFSDGRLLAPNFIHPSVRHRLDLRTSRGNVIAADCHVGVNTRIGSWNMINYHCSVGHHSQLGDNNFLSPHFNAGNSVTLGNRCFIGLSTVVTPQTVIEDDVTIQAGCTLSECIPAHSHCTSTARQKILQLV</sequence>
<evidence type="ECO:0000256" key="1">
    <source>
        <dbReference type="ARBA" id="ARBA00007274"/>
    </source>
</evidence>
<dbReference type="EMBL" id="CP012831">
    <property type="protein sequence ID" value="ALI08318.1"/>
    <property type="molecule type" value="Genomic_DNA"/>
</dbReference>
<organism evidence="2 3">
    <name type="scientific">Pseudomonas fluorescens</name>
    <dbReference type="NCBI Taxonomy" id="294"/>
    <lineage>
        <taxon>Bacteria</taxon>
        <taxon>Pseudomonadati</taxon>
        <taxon>Pseudomonadota</taxon>
        <taxon>Gammaproteobacteria</taxon>
        <taxon>Pseudomonadales</taxon>
        <taxon>Pseudomonadaceae</taxon>
        <taxon>Pseudomonas</taxon>
    </lineage>
</organism>
<dbReference type="InterPro" id="IPR050179">
    <property type="entry name" value="Trans_hexapeptide_repeat"/>
</dbReference>
<dbReference type="InterPro" id="IPR011004">
    <property type="entry name" value="Trimer_LpxA-like_sf"/>
</dbReference>
<dbReference type="SUPFAM" id="SSF51161">
    <property type="entry name" value="Trimeric LpxA-like enzymes"/>
    <property type="match status" value="1"/>
</dbReference>
<dbReference type="Proteomes" id="UP000059425">
    <property type="component" value="Chromosome"/>
</dbReference>
<protein>
    <recommendedName>
        <fullName evidence="4">Acetyltransferase</fullName>
    </recommendedName>
</protein>